<comment type="function">
    <text evidence="13 14">May play the central regulatory role in sporulation. It may be an element of the effector pathway responsible for the activation of sporulation genes in response to nutritional stress. Spo0A may act in concert with spo0H (a sigma factor) to control the expression of some genes that are critical to the sporulation process.</text>
</comment>
<evidence type="ECO:0000256" key="13">
    <source>
        <dbReference type="ARBA" id="ARBA00024867"/>
    </source>
</evidence>
<evidence type="ECO:0000256" key="6">
    <source>
        <dbReference type="ARBA" id="ARBA00022837"/>
    </source>
</evidence>
<evidence type="ECO:0000256" key="1">
    <source>
        <dbReference type="ARBA" id="ARBA00004496"/>
    </source>
</evidence>
<keyword evidence="6 14" id="KW-0106">Calcium</keyword>
<dbReference type="InterPro" id="IPR001789">
    <property type="entry name" value="Sig_transdc_resp-reg_receiver"/>
</dbReference>
<dbReference type="InterPro" id="IPR011006">
    <property type="entry name" value="CheY-like_superfamily"/>
</dbReference>
<evidence type="ECO:0000256" key="11">
    <source>
        <dbReference type="ARBA" id="ARBA00023159"/>
    </source>
</evidence>
<dbReference type="GO" id="GO:0005737">
    <property type="term" value="C:cytoplasm"/>
    <property type="evidence" value="ECO:0007669"/>
    <property type="project" value="UniProtKB-SubCell"/>
</dbReference>
<evidence type="ECO:0000256" key="9">
    <source>
        <dbReference type="ARBA" id="ARBA00023015"/>
    </source>
</evidence>
<keyword evidence="7 14" id="KW-0749">Sporulation</keyword>
<dbReference type="PIRSF" id="PIRSF002937">
    <property type="entry name" value="Res_reg_Spo0A"/>
    <property type="match status" value="1"/>
</dbReference>
<evidence type="ECO:0000256" key="4">
    <source>
        <dbReference type="ARBA" id="ARBA00022491"/>
    </source>
</evidence>
<dbReference type="HOGENOM" id="CLU_072509_0_0_9"/>
<dbReference type="Proteomes" id="UP000004828">
    <property type="component" value="Unassembled WGS sequence"/>
</dbReference>
<feature type="domain" description="Response regulatory" evidence="17">
    <location>
        <begin position="36"/>
        <end position="155"/>
    </location>
</feature>
<comment type="cofactor">
    <cofactor evidence="14 15">
        <name>Ca(2+)</name>
        <dbReference type="ChEBI" id="CHEBI:29108"/>
    </cofactor>
    <text evidence="14 15">Binds 1 Ca(2+) ion per subunit.</text>
</comment>
<dbReference type="Pfam" id="PF08769">
    <property type="entry name" value="Spo0A_C"/>
    <property type="match status" value="1"/>
</dbReference>
<name>C7GCD9_9FIRM</name>
<organism evidence="18 19">
    <name type="scientific">Roseburia intestinalis L1-82</name>
    <dbReference type="NCBI Taxonomy" id="536231"/>
    <lineage>
        <taxon>Bacteria</taxon>
        <taxon>Bacillati</taxon>
        <taxon>Bacillota</taxon>
        <taxon>Clostridia</taxon>
        <taxon>Lachnospirales</taxon>
        <taxon>Lachnospiraceae</taxon>
        <taxon>Roseburia</taxon>
    </lineage>
</organism>
<dbReference type="GO" id="GO:0003677">
    <property type="term" value="F:DNA binding"/>
    <property type="evidence" value="ECO:0007669"/>
    <property type="project" value="UniProtKB-KW"/>
</dbReference>
<dbReference type="SMART" id="SM00448">
    <property type="entry name" value="REC"/>
    <property type="match status" value="1"/>
</dbReference>
<dbReference type="NCBIfam" id="TIGR02875">
    <property type="entry name" value="spore_0_A"/>
    <property type="match status" value="1"/>
</dbReference>
<keyword evidence="8 14" id="KW-0902">Two-component regulatory system</keyword>
<dbReference type="InterPro" id="IPR036388">
    <property type="entry name" value="WH-like_DNA-bd_sf"/>
</dbReference>
<dbReference type="GO" id="GO:0003700">
    <property type="term" value="F:DNA-binding transcription factor activity"/>
    <property type="evidence" value="ECO:0007669"/>
    <property type="project" value="InterPro"/>
</dbReference>
<dbReference type="InterPro" id="IPR050595">
    <property type="entry name" value="Bact_response_regulator"/>
</dbReference>
<gene>
    <name evidence="18" type="primary">spo0A</name>
    <name evidence="18" type="ORF">ROSINTL182_07575</name>
</gene>
<accession>C7GCD9</accession>
<feature type="binding site" evidence="15">
    <location>
        <position position="41"/>
    </location>
    <ligand>
        <name>Ca(2+)</name>
        <dbReference type="ChEBI" id="CHEBI:29108"/>
    </ligand>
</feature>
<dbReference type="PANTHER" id="PTHR44591">
    <property type="entry name" value="STRESS RESPONSE REGULATOR PROTEIN 1"/>
    <property type="match status" value="1"/>
</dbReference>
<evidence type="ECO:0000256" key="16">
    <source>
        <dbReference type="PROSITE-ProRule" id="PRU00169"/>
    </source>
</evidence>
<keyword evidence="5 16" id="KW-0597">Phosphoprotein</keyword>
<dbReference type="PANTHER" id="PTHR44591:SF3">
    <property type="entry name" value="RESPONSE REGULATORY DOMAIN-CONTAINING PROTEIN"/>
    <property type="match status" value="1"/>
</dbReference>
<dbReference type="EMBL" id="ABYJ02000114">
    <property type="protein sequence ID" value="EEV00518.1"/>
    <property type="molecule type" value="Genomic_DNA"/>
</dbReference>
<comment type="caution">
    <text evidence="18">The sequence shown here is derived from an EMBL/GenBank/DDBJ whole genome shotgun (WGS) entry which is preliminary data.</text>
</comment>
<dbReference type="Gene3D" id="3.40.50.2300">
    <property type="match status" value="1"/>
</dbReference>
<feature type="modified residue" description="4-aspartylphosphate" evidence="16">
    <location>
        <position position="87"/>
    </location>
</feature>
<keyword evidence="4 14" id="KW-0678">Repressor</keyword>
<dbReference type="GO" id="GO:0030435">
    <property type="term" value="P:sporulation resulting in formation of a cellular spore"/>
    <property type="evidence" value="ECO:0007669"/>
    <property type="project" value="UniProtKB-UniRule"/>
</dbReference>
<keyword evidence="3 14" id="KW-0963">Cytoplasm</keyword>
<dbReference type="GO" id="GO:0005509">
    <property type="term" value="F:calcium ion binding"/>
    <property type="evidence" value="ECO:0007669"/>
    <property type="project" value="UniProtKB-UniRule"/>
</dbReference>
<proteinExistence type="predicted"/>
<dbReference type="SUPFAM" id="SSF46894">
    <property type="entry name" value="C-terminal effector domain of the bipartite response regulators"/>
    <property type="match status" value="1"/>
</dbReference>
<evidence type="ECO:0000256" key="8">
    <source>
        <dbReference type="ARBA" id="ARBA00023012"/>
    </source>
</evidence>
<dbReference type="GO" id="GO:0051606">
    <property type="term" value="P:detection of stimulus"/>
    <property type="evidence" value="ECO:0007669"/>
    <property type="project" value="UniProtKB-UniRule"/>
</dbReference>
<dbReference type="PROSITE" id="PS50110">
    <property type="entry name" value="RESPONSE_REGULATORY"/>
    <property type="match status" value="1"/>
</dbReference>
<sequence>MKISIINLQIIYDNRKFARRTFYCFVTGGLEMEKLSVAIADDNEIMLQLLGDIIESDDELNVVGTAKDGEEAYRVIKTKEPDIVLLDIVMPKLDGLGVLSRVNKDKTIKKHPAFIMISAIGQDRITEDAINMGASYYIMKPFDNDMIIDRIKRIKNRSVPGMEKRKINAYEKAEPVSERSLEADVTEIIHEIGVPAHIKGYQYLRDAIVMSVNDMEMLNSITKILYPTIAKKYQTTSSRVERAIRHAIEVAWSRGKMDTIDEMFGYTIHNGKGKPTNSEFIALITDRIRLEHKMY</sequence>
<dbReference type="GO" id="GO:0042173">
    <property type="term" value="P:regulation of sporulation resulting in formation of a cellular spore"/>
    <property type="evidence" value="ECO:0007669"/>
    <property type="project" value="InterPro"/>
</dbReference>
<protein>
    <recommendedName>
        <fullName evidence="2 14">Stage 0 sporulation protein A homolog</fullName>
    </recommendedName>
</protein>
<evidence type="ECO:0000256" key="15">
    <source>
        <dbReference type="PIRSR" id="PIRSR002937-1"/>
    </source>
</evidence>
<evidence type="ECO:0000256" key="7">
    <source>
        <dbReference type="ARBA" id="ARBA00022969"/>
    </source>
</evidence>
<reference evidence="18 19" key="1">
    <citation type="submission" date="2009-08" db="EMBL/GenBank/DDBJ databases">
        <authorList>
            <person name="Weinstock G."/>
            <person name="Sodergren E."/>
            <person name="Clifton S."/>
            <person name="Fulton L."/>
            <person name="Fulton B."/>
            <person name="Courtney L."/>
            <person name="Fronick C."/>
            <person name="Harrison M."/>
            <person name="Strong C."/>
            <person name="Farmer C."/>
            <person name="Delahaunty K."/>
            <person name="Markovic C."/>
            <person name="Hall O."/>
            <person name="Minx P."/>
            <person name="Tomlinson C."/>
            <person name="Mitreva M."/>
            <person name="Nelson J."/>
            <person name="Hou S."/>
            <person name="Wollam A."/>
            <person name="Pepin K.H."/>
            <person name="Johnson M."/>
            <person name="Bhonagiri V."/>
            <person name="Nash W.E."/>
            <person name="Warren W."/>
            <person name="Chinwalla A."/>
            <person name="Mardis E.R."/>
            <person name="Wilson R.K."/>
        </authorList>
    </citation>
    <scope>NUCLEOTIDE SEQUENCE [LARGE SCALE GENOMIC DNA]</scope>
    <source>
        <strain evidence="18 19">L1-82</strain>
    </source>
</reference>
<keyword evidence="12 14" id="KW-0804">Transcription</keyword>
<evidence type="ECO:0000259" key="17">
    <source>
        <dbReference type="PROSITE" id="PS50110"/>
    </source>
</evidence>
<dbReference type="Gene3D" id="1.10.10.10">
    <property type="entry name" value="Winged helix-like DNA-binding domain superfamily/Winged helix DNA-binding domain"/>
    <property type="match status" value="1"/>
</dbReference>
<evidence type="ECO:0000313" key="18">
    <source>
        <dbReference type="EMBL" id="EEV00518.1"/>
    </source>
</evidence>
<evidence type="ECO:0000256" key="5">
    <source>
        <dbReference type="ARBA" id="ARBA00022553"/>
    </source>
</evidence>
<dbReference type="Pfam" id="PF00072">
    <property type="entry name" value="Response_reg"/>
    <property type="match status" value="1"/>
</dbReference>
<dbReference type="SUPFAM" id="SSF52172">
    <property type="entry name" value="CheY-like"/>
    <property type="match status" value="1"/>
</dbReference>
<dbReference type="InterPro" id="IPR016032">
    <property type="entry name" value="Sig_transdc_resp-reg_C-effctor"/>
</dbReference>
<evidence type="ECO:0000256" key="12">
    <source>
        <dbReference type="ARBA" id="ARBA00023163"/>
    </source>
</evidence>
<comment type="subcellular location">
    <subcellularLocation>
        <location evidence="1 14">Cytoplasm</location>
    </subcellularLocation>
</comment>
<keyword evidence="14 15" id="KW-0479">Metal-binding</keyword>
<keyword evidence="9 14" id="KW-0805">Transcription regulation</keyword>
<keyword evidence="10 14" id="KW-0238">DNA-binding</keyword>
<evidence type="ECO:0000313" key="19">
    <source>
        <dbReference type="Proteomes" id="UP000004828"/>
    </source>
</evidence>
<evidence type="ECO:0000256" key="10">
    <source>
        <dbReference type="ARBA" id="ARBA00023125"/>
    </source>
</evidence>
<dbReference type="InterPro" id="IPR012052">
    <property type="entry name" value="Spore_0_A"/>
</dbReference>
<dbReference type="GO" id="GO:0000160">
    <property type="term" value="P:phosphorelay signal transduction system"/>
    <property type="evidence" value="ECO:0007669"/>
    <property type="project" value="UniProtKB-UniRule"/>
</dbReference>
<evidence type="ECO:0000256" key="2">
    <source>
        <dbReference type="ARBA" id="ARBA00018672"/>
    </source>
</evidence>
<keyword evidence="11 14" id="KW-0010">Activator</keyword>
<feature type="binding site" evidence="15">
    <location>
        <position position="87"/>
    </location>
    <ligand>
        <name>Ca(2+)</name>
        <dbReference type="ChEBI" id="CHEBI:29108"/>
    </ligand>
</feature>
<evidence type="ECO:0000256" key="3">
    <source>
        <dbReference type="ARBA" id="ARBA00022490"/>
    </source>
</evidence>
<feature type="binding site" evidence="15">
    <location>
        <position position="42"/>
    </location>
    <ligand>
        <name>Ca(2+)</name>
        <dbReference type="ChEBI" id="CHEBI:29108"/>
    </ligand>
</feature>
<dbReference type="InterPro" id="IPR014879">
    <property type="entry name" value="Spo0A_C"/>
</dbReference>
<dbReference type="AlphaFoldDB" id="C7GCD9"/>
<evidence type="ECO:0000256" key="14">
    <source>
        <dbReference type="PIRNR" id="PIRNR002937"/>
    </source>
</evidence>